<proteinExistence type="predicted"/>
<dbReference type="InterPro" id="IPR009057">
    <property type="entry name" value="Homeodomain-like_sf"/>
</dbReference>
<sequence length="365" mass="40945">MIPGLRTGPAQTWGAARLVPLLRDEPIADLRLHARLHDDELSIVELTPREAYIAFVPHAFVATWTSDGTPAAAYGTQLLDPRDGGLPRVAGLRFRRRMARREDRGRLRFLPLHLAMEGFLDLQFDGPPIAWQEWTREAVTRGLSPRVEESYRGAQVQGLDDALRIFEIHPGQCGLALYLADALASVFVVPHPDDYRALHPTLLRDFYGELLYLYTQLYPEVPGFAQPLDAARVHSFADLRAEVERVRGEWVRFHDDVMLTLRAMPSRPVYRMGRFTLGRFLPPFDPALDNHIGESIVDESGTVAYLKTFRLSAAQARRGHLLSVLAAHEWNLDATAAALGTDRAGLVVRLERAGFGYLLRAAVSR</sequence>
<dbReference type="RefSeq" id="WP_345127948.1">
    <property type="nucleotide sequence ID" value="NZ_BAABAT010000008.1"/>
</dbReference>
<dbReference type="InterPro" id="IPR054346">
    <property type="entry name" value="ARPP-2"/>
</dbReference>
<evidence type="ECO:0000313" key="2">
    <source>
        <dbReference type="EMBL" id="GAA4249717.1"/>
    </source>
</evidence>
<evidence type="ECO:0000259" key="1">
    <source>
        <dbReference type="Pfam" id="PF22549"/>
    </source>
</evidence>
<reference evidence="3" key="1">
    <citation type="journal article" date="2019" name="Int. J. Syst. Evol. Microbiol.">
        <title>The Global Catalogue of Microorganisms (GCM) 10K type strain sequencing project: providing services to taxonomists for standard genome sequencing and annotation.</title>
        <authorList>
            <consortium name="The Broad Institute Genomics Platform"/>
            <consortium name="The Broad Institute Genome Sequencing Center for Infectious Disease"/>
            <person name="Wu L."/>
            <person name="Ma J."/>
        </authorList>
    </citation>
    <scope>NUCLEOTIDE SEQUENCE [LARGE SCALE GENOMIC DNA]</scope>
    <source>
        <strain evidence="3">JCM 17441</strain>
    </source>
</reference>
<dbReference type="SUPFAM" id="SSF46689">
    <property type="entry name" value="Homeodomain-like"/>
    <property type="match status" value="1"/>
</dbReference>
<organism evidence="2 3">
    <name type="scientific">Dactylosporangium darangshiense</name>
    <dbReference type="NCBI Taxonomy" id="579108"/>
    <lineage>
        <taxon>Bacteria</taxon>
        <taxon>Bacillati</taxon>
        <taxon>Actinomycetota</taxon>
        <taxon>Actinomycetes</taxon>
        <taxon>Micromonosporales</taxon>
        <taxon>Micromonosporaceae</taxon>
        <taxon>Dactylosporangium</taxon>
    </lineage>
</organism>
<evidence type="ECO:0000313" key="3">
    <source>
        <dbReference type="Proteomes" id="UP001500620"/>
    </source>
</evidence>
<dbReference type="Proteomes" id="UP001500620">
    <property type="component" value="Unassembled WGS sequence"/>
</dbReference>
<accession>A0ABP8D8N0</accession>
<feature type="domain" description="ARG and Rhodanese-Phosphatase-superfamily-associated" evidence="1">
    <location>
        <begin position="3"/>
        <end position="272"/>
    </location>
</feature>
<name>A0ABP8D8N0_9ACTN</name>
<dbReference type="Pfam" id="PF22549">
    <property type="entry name" value="ARPP-2"/>
    <property type="match status" value="1"/>
</dbReference>
<dbReference type="EMBL" id="BAABAT010000008">
    <property type="protein sequence ID" value="GAA4249717.1"/>
    <property type="molecule type" value="Genomic_DNA"/>
</dbReference>
<comment type="caution">
    <text evidence="2">The sequence shown here is derived from an EMBL/GenBank/DDBJ whole genome shotgun (WGS) entry which is preliminary data.</text>
</comment>
<gene>
    <name evidence="2" type="ORF">GCM10022255_034950</name>
</gene>
<keyword evidence="3" id="KW-1185">Reference proteome</keyword>
<protein>
    <recommendedName>
        <fullName evidence="1">ARG and Rhodanese-Phosphatase-superfamily-associated domain-containing protein</fullName>
    </recommendedName>
</protein>